<reference evidence="2 3" key="1">
    <citation type="submission" date="2023-12" db="EMBL/GenBank/DDBJ databases">
        <title>Micromonospora sp. nov., isolated from Atacama Desert.</title>
        <authorList>
            <person name="Carro L."/>
            <person name="Golinska P."/>
            <person name="Klenk H.-P."/>
            <person name="Goodfellow M."/>
        </authorList>
    </citation>
    <scope>NUCLEOTIDE SEQUENCE [LARGE SCALE GENOMIC DNA]</scope>
    <source>
        <strain evidence="2 3">4G53</strain>
    </source>
</reference>
<dbReference type="Proteomes" id="UP001290101">
    <property type="component" value="Unassembled WGS sequence"/>
</dbReference>
<accession>A0ABU5JDU3</accession>
<name>A0ABU5JDU3_9ACTN</name>
<comment type="caution">
    <text evidence="2">The sequence shown here is derived from an EMBL/GenBank/DDBJ whole genome shotgun (WGS) entry which is preliminary data.</text>
</comment>
<evidence type="ECO:0000313" key="2">
    <source>
        <dbReference type="EMBL" id="MDZ5490764.1"/>
    </source>
</evidence>
<proteinExistence type="predicted"/>
<gene>
    <name evidence="2" type="ORF">U2F25_15000</name>
</gene>
<dbReference type="RefSeq" id="WP_322440834.1">
    <property type="nucleotide sequence ID" value="NZ_JAXOTQ010000017.1"/>
</dbReference>
<dbReference type="EMBL" id="JAXOTQ010000017">
    <property type="protein sequence ID" value="MDZ5490764.1"/>
    <property type="molecule type" value="Genomic_DNA"/>
</dbReference>
<keyword evidence="3" id="KW-1185">Reference proteome</keyword>
<keyword evidence="1" id="KW-0472">Membrane</keyword>
<protein>
    <submittedName>
        <fullName evidence="2">Uncharacterized protein</fullName>
    </submittedName>
</protein>
<organism evidence="2 3">
    <name type="scientific">Micromonospora sicca</name>
    <dbReference type="NCBI Taxonomy" id="2202420"/>
    <lineage>
        <taxon>Bacteria</taxon>
        <taxon>Bacillati</taxon>
        <taxon>Actinomycetota</taxon>
        <taxon>Actinomycetes</taxon>
        <taxon>Micromonosporales</taxon>
        <taxon>Micromonosporaceae</taxon>
        <taxon>Micromonospora</taxon>
    </lineage>
</organism>
<keyword evidence="1" id="KW-0812">Transmembrane</keyword>
<keyword evidence="1" id="KW-1133">Transmembrane helix</keyword>
<feature type="transmembrane region" description="Helical" evidence="1">
    <location>
        <begin position="38"/>
        <end position="59"/>
    </location>
</feature>
<evidence type="ECO:0000313" key="3">
    <source>
        <dbReference type="Proteomes" id="UP001290101"/>
    </source>
</evidence>
<sequence>MKVSRRFGQVLREDGSGPGGAAVVRLSRQNQAMRRRKAGRILAVSGTMLMLMTGCGGWQDGKDLAQAKERTRDDAWQQTRDVQRMIEYDHADRADLFIRSAGRVKGVEVMQVSGSTPDTGDGVVLVIRVHGRTPIVDSWNRRTGEQLVLPHCFRLVYDRTVRDEPVGAAHPADLVECPTTAPLSISASPELPAGAR</sequence>
<evidence type="ECO:0000256" key="1">
    <source>
        <dbReference type="SAM" id="Phobius"/>
    </source>
</evidence>